<evidence type="ECO:0000313" key="10">
    <source>
        <dbReference type="Proteomes" id="UP000240243"/>
    </source>
</evidence>
<evidence type="ECO:0000256" key="1">
    <source>
        <dbReference type="ARBA" id="ARBA00004651"/>
    </source>
</evidence>
<evidence type="ECO:0000313" key="9">
    <source>
        <dbReference type="EMBL" id="PSJ48197.1"/>
    </source>
</evidence>
<feature type="transmembrane region" description="Helical" evidence="8">
    <location>
        <begin position="202"/>
        <end position="232"/>
    </location>
</feature>
<evidence type="ECO:0000256" key="7">
    <source>
        <dbReference type="ARBA" id="ARBA00023136"/>
    </source>
</evidence>
<dbReference type="GO" id="GO:0006835">
    <property type="term" value="P:dicarboxylic acid transport"/>
    <property type="evidence" value="ECO:0007669"/>
    <property type="project" value="TreeGrafter"/>
</dbReference>
<dbReference type="PRINTS" id="PR00173">
    <property type="entry name" value="EDTRNSPORT"/>
</dbReference>
<organism evidence="9 10">
    <name type="scientific">Zobellella endophytica</name>
    <dbReference type="NCBI Taxonomy" id="2116700"/>
    <lineage>
        <taxon>Bacteria</taxon>
        <taxon>Pseudomonadati</taxon>
        <taxon>Pseudomonadota</taxon>
        <taxon>Gammaproteobacteria</taxon>
        <taxon>Aeromonadales</taxon>
        <taxon>Aeromonadaceae</taxon>
        <taxon>Zobellella</taxon>
    </lineage>
</organism>
<dbReference type="AlphaFoldDB" id="A0A2P7RDA2"/>
<keyword evidence="3" id="KW-1003">Cell membrane</keyword>
<dbReference type="GO" id="GO:0015293">
    <property type="term" value="F:symporter activity"/>
    <property type="evidence" value="ECO:0007669"/>
    <property type="project" value="UniProtKB-KW"/>
</dbReference>
<dbReference type="FunFam" id="1.10.3860.10:FF:000001">
    <property type="entry name" value="C4-dicarboxylate transport protein"/>
    <property type="match status" value="1"/>
</dbReference>
<dbReference type="OrthoDB" id="9766690at2"/>
<feature type="transmembrane region" description="Helical" evidence="8">
    <location>
        <begin position="73"/>
        <end position="93"/>
    </location>
</feature>
<evidence type="ECO:0000256" key="6">
    <source>
        <dbReference type="ARBA" id="ARBA00022989"/>
    </source>
</evidence>
<dbReference type="InterPro" id="IPR001991">
    <property type="entry name" value="Na-dicarboxylate_symporter"/>
</dbReference>
<feature type="transmembrane region" description="Helical" evidence="8">
    <location>
        <begin position="172"/>
        <end position="196"/>
    </location>
</feature>
<dbReference type="Pfam" id="PF00375">
    <property type="entry name" value="SDF"/>
    <property type="match status" value="1"/>
</dbReference>
<keyword evidence="5" id="KW-0769">Symport</keyword>
<evidence type="ECO:0000256" key="8">
    <source>
        <dbReference type="SAM" id="Phobius"/>
    </source>
</evidence>
<dbReference type="GO" id="GO:0005886">
    <property type="term" value="C:plasma membrane"/>
    <property type="evidence" value="ECO:0007669"/>
    <property type="project" value="UniProtKB-SubCell"/>
</dbReference>
<name>A0A2P7RDA2_9GAMM</name>
<keyword evidence="2" id="KW-0813">Transport</keyword>
<sequence>MALWKKILIGMLLGALTGSFLGEQAVMLEPIGILFLNLIKMLIVPLVFCSLIVGVSSIKDGKKMGRLGLKSFVLYLLTTAVAITVGLLLASVLQPGRGMDLATSITAPVMSEPQTLIQSLLNLIPQNPVAALAEGNILQIILFALALGIALSQSGEKGRAAITALESLAEAMYKLTAMVMRLAPVGVFGLIAWVAGKYGFEVLLSLGSVIIAVYIGCLVQVLLVYTGIIGLLARSNPVLYLKAIINPAMVAFSTASSSGTLPVTIRHAQEDLGVSKSVCGFVLPLGATINMDGTALYQGVTALFIAQAFGVSLDMVDYFTIITTATLASIGTAGVPGAGLIMLSLVLTSVGLPMEGLAIIAGVDRILDMARTSVNVCGDMMVSMIVAKSEGELEAPSAGTVI</sequence>
<evidence type="ECO:0000256" key="2">
    <source>
        <dbReference type="ARBA" id="ARBA00022448"/>
    </source>
</evidence>
<dbReference type="PANTHER" id="PTHR42865:SF7">
    <property type="entry name" value="PROTON_GLUTAMATE-ASPARTATE SYMPORTER"/>
    <property type="match status" value="1"/>
</dbReference>
<evidence type="ECO:0000256" key="4">
    <source>
        <dbReference type="ARBA" id="ARBA00022692"/>
    </source>
</evidence>
<dbReference type="EMBL" id="PXYG01000001">
    <property type="protein sequence ID" value="PSJ48197.1"/>
    <property type="molecule type" value="Genomic_DNA"/>
</dbReference>
<dbReference type="InterPro" id="IPR018107">
    <property type="entry name" value="Na-dicarboxylate_symporter_CS"/>
</dbReference>
<feature type="transmembrane region" description="Helical" evidence="8">
    <location>
        <begin position="32"/>
        <end position="53"/>
    </location>
</feature>
<comment type="caution">
    <text evidence="9">The sequence shown here is derived from an EMBL/GenBank/DDBJ whole genome shotgun (WGS) entry which is preliminary data.</text>
</comment>
<reference evidence="9 10" key="1">
    <citation type="submission" date="2018-03" db="EMBL/GenBank/DDBJ databases">
        <title>The draft genome of Zobellella sp. 59N8.</title>
        <authorList>
            <person name="Liu L."/>
            <person name="Li L."/>
            <person name="Zhang X."/>
            <person name="Liang L."/>
            <person name="Wang T."/>
        </authorList>
    </citation>
    <scope>NUCLEOTIDE SEQUENCE [LARGE SCALE GENOMIC DNA]</scope>
    <source>
        <strain evidence="9 10">59N8</strain>
    </source>
</reference>
<dbReference type="PROSITE" id="PS00714">
    <property type="entry name" value="NA_DICARBOXYL_SYMP_2"/>
    <property type="match status" value="1"/>
</dbReference>
<evidence type="ECO:0000256" key="5">
    <source>
        <dbReference type="ARBA" id="ARBA00022847"/>
    </source>
</evidence>
<protein>
    <submittedName>
        <fullName evidence="9">Dicarboxylate/amino acid:cation symporter</fullName>
    </submittedName>
</protein>
<proteinExistence type="predicted"/>
<keyword evidence="4 8" id="KW-0812">Transmembrane</keyword>
<keyword evidence="6 8" id="KW-1133">Transmembrane helix</keyword>
<accession>A0A2P7RDA2</accession>
<gene>
    <name evidence="9" type="ORF">C7H85_02545</name>
</gene>
<evidence type="ECO:0000256" key="3">
    <source>
        <dbReference type="ARBA" id="ARBA00022475"/>
    </source>
</evidence>
<comment type="subcellular location">
    <subcellularLocation>
        <location evidence="1">Cell membrane</location>
        <topology evidence="1">Multi-pass membrane protein</topology>
    </subcellularLocation>
</comment>
<keyword evidence="7 8" id="KW-0472">Membrane</keyword>
<dbReference type="SUPFAM" id="SSF118215">
    <property type="entry name" value="Proton glutamate symport protein"/>
    <property type="match status" value="1"/>
</dbReference>
<feature type="transmembrane region" description="Helical" evidence="8">
    <location>
        <begin position="341"/>
        <end position="363"/>
    </location>
</feature>
<dbReference type="Gene3D" id="1.10.3860.10">
    <property type="entry name" value="Sodium:dicarboxylate symporter"/>
    <property type="match status" value="1"/>
</dbReference>
<feature type="transmembrane region" description="Helical" evidence="8">
    <location>
        <begin position="129"/>
        <end position="151"/>
    </location>
</feature>
<keyword evidence="10" id="KW-1185">Reference proteome</keyword>
<dbReference type="PANTHER" id="PTHR42865">
    <property type="entry name" value="PROTON/GLUTAMATE-ASPARTATE SYMPORTER"/>
    <property type="match status" value="1"/>
</dbReference>
<dbReference type="InterPro" id="IPR036458">
    <property type="entry name" value="Na:dicarbo_symporter_sf"/>
</dbReference>
<dbReference type="Proteomes" id="UP000240243">
    <property type="component" value="Unassembled WGS sequence"/>
</dbReference>